<dbReference type="KEGG" id="ccro:CMC5_042680"/>
<dbReference type="Proteomes" id="UP000067626">
    <property type="component" value="Chromosome"/>
</dbReference>
<evidence type="ECO:0000313" key="2">
    <source>
        <dbReference type="Proteomes" id="UP000067626"/>
    </source>
</evidence>
<dbReference type="STRING" id="52.CMC5_042680"/>
<dbReference type="AlphaFoldDB" id="A0A0K1EGY2"/>
<dbReference type="EMBL" id="CP012159">
    <property type="protein sequence ID" value="AKT40115.1"/>
    <property type="molecule type" value="Genomic_DNA"/>
</dbReference>
<sequence length="356" mass="36077">MGLPVSIARSGRAGLLEPPRRPAAARFSSASLLVTLLLGGCSLEGLIFDLPPEGPGGACGEVIDRNDDGLLDCADLVCSQAGHRCAAIPPGWSGPGLVHVGATASLPSCPEAFPVREAALSELHADPASCVPCACSAPQRSCQGQGWSAFGDEDCTTPVPASHEGISGGSCGSVSADGVKGIIVRVPQVEVDGCEPSGGEATLTQPVWGDPVLLCGAGPITTCTASGAVCLPPSPAPFQAGVCIWQPGTRDCPADFTERHLLGSGPVLDDTRSCSPCTCPQAFTCGPVYNYYADGNCQELILNVDVFATCAPNDGIGSVRSYNLTSRPIEGSCPPTGGEPQGDVLSADALTVCCQP</sequence>
<protein>
    <submittedName>
        <fullName evidence="1">Uncharacterized protein</fullName>
    </submittedName>
</protein>
<accession>A0A0K1EGY2</accession>
<evidence type="ECO:0000313" key="1">
    <source>
        <dbReference type="EMBL" id="AKT40115.1"/>
    </source>
</evidence>
<proteinExistence type="predicted"/>
<keyword evidence="2" id="KW-1185">Reference proteome</keyword>
<dbReference type="OrthoDB" id="5501416at2"/>
<dbReference type="RefSeq" id="WP_050432095.1">
    <property type="nucleotide sequence ID" value="NZ_CP012159.1"/>
</dbReference>
<organism evidence="1 2">
    <name type="scientific">Chondromyces crocatus</name>
    <dbReference type="NCBI Taxonomy" id="52"/>
    <lineage>
        <taxon>Bacteria</taxon>
        <taxon>Pseudomonadati</taxon>
        <taxon>Myxococcota</taxon>
        <taxon>Polyangia</taxon>
        <taxon>Polyangiales</taxon>
        <taxon>Polyangiaceae</taxon>
        <taxon>Chondromyces</taxon>
    </lineage>
</organism>
<gene>
    <name evidence="1" type="ORF">CMC5_042680</name>
</gene>
<reference evidence="1 2" key="1">
    <citation type="submission" date="2015-07" db="EMBL/GenBank/DDBJ databases">
        <title>Genome analysis of myxobacterium Chondromyces crocatus Cm c5 reveals a high potential for natural compound synthesis and the genetic basis for the loss of fruiting body formation.</title>
        <authorList>
            <person name="Zaburannyi N."/>
            <person name="Bunk B."/>
            <person name="Maier J."/>
            <person name="Overmann J."/>
            <person name="Mueller R."/>
        </authorList>
    </citation>
    <scope>NUCLEOTIDE SEQUENCE [LARGE SCALE GENOMIC DNA]</scope>
    <source>
        <strain evidence="1 2">Cm c5</strain>
    </source>
</reference>
<name>A0A0K1EGY2_CHOCO</name>
<dbReference type="PATRIC" id="fig|52.7.peg.4696"/>